<sequence>MSRRIWGAMALVVVAMVLPAQVEAQPLLLGRCTVDNLSTSDAAKQRVEWARKCALNQNVGHPRAAFNTGLSSASGGTLKDYLESDLERNSVGEGSFTGSSFQVNTAAMFALYNAGPTSQALDTDGYLQWSRDSWRRKGRPLYPTFGTTSDIADDGNRQLFPHKDLANCRLYFDKESTEPAFTAFHVNGYCESACYTAEQEILFADGALPIREAMEALREDLITLTPDSTFDALQLQPNLTYSYTRELRDAEHTLVVITARSGGQLRLTLEHPVINGEGRIVQAQTLEVGDALVKADGTLDAIVDLQKTPFFGKVYNLAPVTTDRVSNILVAQGYLVGSVRFQNDEVGYLNRIILYRSIPADVLPQVERP</sequence>
<dbReference type="STRING" id="1278073.MYSTI_01565"/>
<reference evidence="2 3" key="1">
    <citation type="journal article" date="2013" name="Genome Announc.">
        <title>Complete genome sequence of Myxococcus stipitatus strain DSM 14675, a fruiting myxobacterium.</title>
        <authorList>
            <person name="Huntley S."/>
            <person name="Kneip S."/>
            <person name="Treuner-Lange A."/>
            <person name="Sogaard-Andersen L."/>
        </authorList>
    </citation>
    <scope>NUCLEOTIDE SEQUENCE [LARGE SCALE GENOMIC DNA]</scope>
    <source>
        <strain evidence="3">DSM 14675 / JCM 12634 / Mx s8</strain>
    </source>
</reference>
<dbReference type="Gene3D" id="2.170.16.10">
    <property type="entry name" value="Hedgehog/Intein (Hint) domain"/>
    <property type="match status" value="1"/>
</dbReference>
<keyword evidence="1" id="KW-0732">Signal</keyword>
<accession>L7U4Z4</accession>
<dbReference type="InterPro" id="IPR036844">
    <property type="entry name" value="Hint_dom_sf"/>
</dbReference>
<evidence type="ECO:0008006" key="4">
    <source>
        <dbReference type="Google" id="ProtNLM"/>
    </source>
</evidence>
<dbReference type="PATRIC" id="fig|1278073.3.peg.1609"/>
<dbReference type="OrthoDB" id="5379915at2"/>
<gene>
    <name evidence="2" type="ordered locus">MYSTI_01565</name>
</gene>
<dbReference type="AlphaFoldDB" id="L7U4Z4"/>
<dbReference type="Proteomes" id="UP000011131">
    <property type="component" value="Chromosome"/>
</dbReference>
<dbReference type="RefSeq" id="WP_015347162.1">
    <property type="nucleotide sequence ID" value="NC_020126.1"/>
</dbReference>
<dbReference type="CDD" id="cd00081">
    <property type="entry name" value="Hint"/>
    <property type="match status" value="1"/>
</dbReference>
<evidence type="ECO:0000313" key="2">
    <source>
        <dbReference type="EMBL" id="AGC42900.1"/>
    </source>
</evidence>
<dbReference type="eggNOG" id="COG1372">
    <property type="taxonomic scope" value="Bacteria"/>
</dbReference>
<dbReference type="HOGENOM" id="CLU_749695_0_0_7"/>
<dbReference type="SUPFAM" id="SSF51294">
    <property type="entry name" value="Hedgehog/intein (Hint) domain"/>
    <property type="match status" value="1"/>
</dbReference>
<evidence type="ECO:0000313" key="3">
    <source>
        <dbReference type="Proteomes" id="UP000011131"/>
    </source>
</evidence>
<dbReference type="PROSITE" id="PS50817">
    <property type="entry name" value="INTEIN_N_TER"/>
    <property type="match status" value="1"/>
</dbReference>
<protein>
    <recommendedName>
        <fullName evidence="4">Cell surface protein</fullName>
    </recommendedName>
</protein>
<dbReference type="GO" id="GO:0016539">
    <property type="term" value="P:intein-mediated protein splicing"/>
    <property type="evidence" value="ECO:0007669"/>
    <property type="project" value="InterPro"/>
</dbReference>
<feature type="signal peptide" evidence="1">
    <location>
        <begin position="1"/>
        <end position="24"/>
    </location>
</feature>
<evidence type="ECO:0000256" key="1">
    <source>
        <dbReference type="SAM" id="SignalP"/>
    </source>
</evidence>
<keyword evidence="3" id="KW-1185">Reference proteome</keyword>
<dbReference type="EMBL" id="CP004025">
    <property type="protein sequence ID" value="AGC42900.1"/>
    <property type="molecule type" value="Genomic_DNA"/>
</dbReference>
<name>L7U4Z4_MYXSD</name>
<feature type="chain" id="PRO_5003983440" description="Cell surface protein" evidence="1">
    <location>
        <begin position="25"/>
        <end position="369"/>
    </location>
</feature>
<proteinExistence type="predicted"/>
<dbReference type="InterPro" id="IPR006141">
    <property type="entry name" value="Intein_N"/>
</dbReference>
<organism evidence="2 3">
    <name type="scientific">Myxococcus stipitatus (strain DSM 14675 / JCM 12634 / Mx s8)</name>
    <dbReference type="NCBI Taxonomy" id="1278073"/>
    <lineage>
        <taxon>Bacteria</taxon>
        <taxon>Pseudomonadati</taxon>
        <taxon>Myxococcota</taxon>
        <taxon>Myxococcia</taxon>
        <taxon>Myxococcales</taxon>
        <taxon>Cystobacterineae</taxon>
        <taxon>Myxococcaceae</taxon>
        <taxon>Myxococcus</taxon>
    </lineage>
</organism>
<dbReference type="KEGG" id="msd:MYSTI_01565"/>